<reference evidence="2" key="1">
    <citation type="submission" date="2023-07" db="EMBL/GenBank/DDBJ databases">
        <title>Draft genomic sequences of Priestia flexa CCM isolated from the soil of an abandoned mine contaminated by free cyanide in the high Andean zone of Tacna, Peru.</title>
        <authorList>
            <person name="Caceda Quiroz C.J."/>
            <person name="Maraza Chooque G.J."/>
            <person name="Fora Quispe G.L."/>
            <person name="Carpio Mamani M."/>
        </authorList>
    </citation>
    <scope>NUCLEOTIDE SEQUENCE [LARGE SCALE GENOMIC DNA]</scope>
    <source>
        <strain evidence="2">CCM</strain>
    </source>
</reference>
<organism evidence="1 2">
    <name type="scientific">Priestia flexa</name>
    <dbReference type="NCBI Taxonomy" id="86664"/>
    <lineage>
        <taxon>Bacteria</taxon>
        <taxon>Bacillati</taxon>
        <taxon>Bacillota</taxon>
        <taxon>Bacilli</taxon>
        <taxon>Bacillales</taxon>
        <taxon>Bacillaceae</taxon>
        <taxon>Priestia</taxon>
    </lineage>
</organism>
<proteinExistence type="predicted"/>
<keyword evidence="2" id="KW-1185">Reference proteome</keyword>
<sequence length="127" mass="14808">MIQEYLMNKGKELAPHLMWTVDYYSNPIDTGTVFYEGGSPGNKNSDVHIRYPQYMFYIRTKNWSEAEVIAHRLYKTLHLSSAEGVHVPELDTMYRVFLMEASEPIRLGVIDDVMVYSLNIQVTLREE</sequence>
<dbReference type="EMBL" id="JAWUZT010000005">
    <property type="protein sequence ID" value="MDW8515122.1"/>
    <property type="molecule type" value="Genomic_DNA"/>
</dbReference>
<evidence type="ECO:0008006" key="3">
    <source>
        <dbReference type="Google" id="ProtNLM"/>
    </source>
</evidence>
<evidence type="ECO:0000313" key="2">
    <source>
        <dbReference type="Proteomes" id="UP001284771"/>
    </source>
</evidence>
<accession>A0ABU4J294</accession>
<name>A0ABU4J294_9BACI</name>
<protein>
    <recommendedName>
        <fullName evidence="3">Minor capsid protein</fullName>
    </recommendedName>
</protein>
<dbReference type="Proteomes" id="UP001284771">
    <property type="component" value="Unassembled WGS sequence"/>
</dbReference>
<evidence type="ECO:0000313" key="1">
    <source>
        <dbReference type="EMBL" id="MDW8515122.1"/>
    </source>
</evidence>
<comment type="caution">
    <text evidence="1">The sequence shown here is derived from an EMBL/GenBank/DDBJ whole genome shotgun (WGS) entry which is preliminary data.</text>
</comment>
<gene>
    <name evidence="1" type="ORF">RIB56_03175</name>
</gene>
<dbReference type="RefSeq" id="WP_318757212.1">
    <property type="nucleotide sequence ID" value="NZ_JAWUZT010000005.1"/>
</dbReference>